<dbReference type="AlphaFoldDB" id="A0A561U6K2"/>
<evidence type="ECO:0000256" key="2">
    <source>
        <dbReference type="SAM" id="Phobius"/>
    </source>
</evidence>
<dbReference type="Proteomes" id="UP000316184">
    <property type="component" value="Unassembled WGS sequence"/>
</dbReference>
<evidence type="ECO:0000313" key="3">
    <source>
        <dbReference type="EMBL" id="TWF94999.1"/>
    </source>
</evidence>
<accession>A0A561U6K2</accession>
<keyword evidence="2" id="KW-1133">Transmembrane helix</keyword>
<name>A0A561U6K2_9PSEU</name>
<keyword evidence="2" id="KW-0472">Membrane</keyword>
<comment type="caution">
    <text evidence="3">The sequence shown here is derived from an EMBL/GenBank/DDBJ whole genome shotgun (WGS) entry which is preliminary data.</text>
</comment>
<proteinExistence type="predicted"/>
<feature type="compositionally biased region" description="Low complexity" evidence="1">
    <location>
        <begin position="41"/>
        <end position="52"/>
    </location>
</feature>
<sequence>MCVADQREPRSDNLPEIVDAEVVEVAERDRSPEPAPRGDAPKASADPSSADAEYQEFLEFKRFKEWQASQGGSTGAPAPEPEKPWWKKALGLLRYKWVRRILYVLIALLLLNLAYDHYFGDRGGSSGSGTGGGAPADTLPMTAQNPQQAIRSVLNYLRAEPPEQACALFDADGRNGFATAYGAPDCETAARGLNAKITDPNAYANPKFAHDAIVESGPDAQVPGCRIQVRGGPELGTFKLTRTPQGGWTISAYALTSSACP</sequence>
<gene>
    <name evidence="3" type="ORF">FHU35_13724</name>
</gene>
<dbReference type="EMBL" id="VIWX01000003">
    <property type="protein sequence ID" value="TWF94999.1"/>
    <property type="molecule type" value="Genomic_DNA"/>
</dbReference>
<feature type="region of interest" description="Disordered" evidence="1">
    <location>
        <begin position="25"/>
        <end position="52"/>
    </location>
</feature>
<evidence type="ECO:0000313" key="4">
    <source>
        <dbReference type="Proteomes" id="UP000316184"/>
    </source>
</evidence>
<organism evidence="3 4">
    <name type="scientific">Saccharopolyspora dendranthemae</name>
    <dbReference type="NCBI Taxonomy" id="1181886"/>
    <lineage>
        <taxon>Bacteria</taxon>
        <taxon>Bacillati</taxon>
        <taxon>Actinomycetota</taxon>
        <taxon>Actinomycetes</taxon>
        <taxon>Pseudonocardiales</taxon>
        <taxon>Pseudonocardiaceae</taxon>
        <taxon>Saccharopolyspora</taxon>
    </lineage>
</organism>
<keyword evidence="2" id="KW-0812">Transmembrane</keyword>
<evidence type="ECO:0000256" key="1">
    <source>
        <dbReference type="SAM" id="MobiDB-lite"/>
    </source>
</evidence>
<keyword evidence="4" id="KW-1185">Reference proteome</keyword>
<protein>
    <submittedName>
        <fullName evidence="3">Uncharacterized protein</fullName>
    </submittedName>
</protein>
<reference evidence="3 4" key="1">
    <citation type="submission" date="2019-06" db="EMBL/GenBank/DDBJ databases">
        <title>Sequencing the genomes of 1000 actinobacteria strains.</title>
        <authorList>
            <person name="Klenk H.-P."/>
        </authorList>
    </citation>
    <scope>NUCLEOTIDE SEQUENCE [LARGE SCALE GENOMIC DNA]</scope>
    <source>
        <strain evidence="3 4">DSM 46699</strain>
    </source>
</reference>
<feature type="transmembrane region" description="Helical" evidence="2">
    <location>
        <begin position="97"/>
        <end position="115"/>
    </location>
</feature>